<comment type="caution">
    <text evidence="4">The sequence shown here is derived from an EMBL/GenBank/DDBJ whole genome shotgun (WGS) entry which is preliminary data.</text>
</comment>
<evidence type="ECO:0000256" key="2">
    <source>
        <dbReference type="SAM" id="Phobius"/>
    </source>
</evidence>
<reference evidence="4" key="1">
    <citation type="submission" date="2020-10" db="EMBL/GenBank/DDBJ databases">
        <authorList>
            <person name="Gilroy R."/>
        </authorList>
    </citation>
    <scope>NUCLEOTIDE SEQUENCE</scope>
    <source>
        <strain evidence="4">1370</strain>
    </source>
</reference>
<feature type="domain" description="PPM-type phosphatase" evidence="3">
    <location>
        <begin position="499"/>
        <end position="709"/>
    </location>
</feature>
<evidence type="ECO:0000256" key="1">
    <source>
        <dbReference type="ARBA" id="ARBA00022801"/>
    </source>
</evidence>
<sequence>MKEVKGVGKIKSLFELSWLAGKLGVFAIGFLVSLGGPFGLRGAYLPGMMAKSGLGGAFMLLGGAVSLIIGGLSPYEAIFLSAAAVVGLLRTLFKGKDGAGLTLLISQTAVQLSLMILYIIRAESPADQALRLILGGIIASGLTYRLASIKKEGLGGIFQPALDLGTVFYLQVLLSSLTEPVFPAGLVILLAASAFFLGHLPFSESNQLSLVLTCGYLIGSLFVSSLTAIGTVTGLALTLLSMITHRIRSRAALRALLASLMYLSVSLLLSGGISLIQASAAVAAFLLALILERYSEKIIWLFGGADSPKQDKRPLLRARFMSGGLESFCRLLDEPQLDESGAPLIEDMVYASVCIDCEHESRCFERGDRAGSGKRLCPNFSKVASCTGRLMRQDVYPGTARDSAREKREAFLRAVGSLSETAASLKLPFLLGGSELSALGLDSIEAYYSDGVCELYANSWERLPCSRLAGALSRRLGERLELSHRSELSGVTRLIFSKKPVISVYAGCHKIPRLPYEESGDMTMELRIGDYQYILLSDGMGSGSRAAECSGFLLCAVRELLSAGFELETAVRLSAQSLSLKMGEEMIATLEILRISLQDSSAELFKWGEAQSYHIREGGRIAVHPGAGAPLGILPAEAPGHYSLELVPGDVIVLTSDGGGGLSAEDILSFYLESGGAIPSELASKICKRAIKLQTESSRDDVTCVVIEISGI</sequence>
<keyword evidence="1" id="KW-0378">Hydrolase</keyword>
<gene>
    <name evidence="4" type="ORF">IAD28_02995</name>
</gene>
<dbReference type="AlphaFoldDB" id="A0A9D1T3W3"/>
<dbReference type="PANTHER" id="PTHR43156">
    <property type="entry name" value="STAGE II SPORULATION PROTEIN E-RELATED"/>
    <property type="match status" value="1"/>
</dbReference>
<dbReference type="PANTHER" id="PTHR43156:SF2">
    <property type="entry name" value="STAGE II SPORULATION PROTEIN E"/>
    <property type="match status" value="1"/>
</dbReference>
<feature type="transmembrane region" description="Helical" evidence="2">
    <location>
        <begin position="208"/>
        <end position="239"/>
    </location>
</feature>
<dbReference type="Gene3D" id="3.60.40.10">
    <property type="entry name" value="PPM-type phosphatase domain"/>
    <property type="match status" value="1"/>
</dbReference>
<evidence type="ECO:0000313" key="5">
    <source>
        <dbReference type="Proteomes" id="UP000823960"/>
    </source>
</evidence>
<dbReference type="Pfam" id="PF07228">
    <property type="entry name" value="SpoIIE"/>
    <property type="match status" value="1"/>
</dbReference>
<reference evidence="4" key="2">
    <citation type="journal article" date="2021" name="PeerJ">
        <title>Extensive microbial diversity within the chicken gut microbiome revealed by metagenomics and culture.</title>
        <authorList>
            <person name="Gilroy R."/>
            <person name="Ravi A."/>
            <person name="Getino M."/>
            <person name="Pursley I."/>
            <person name="Horton D.L."/>
            <person name="Alikhan N.F."/>
            <person name="Baker D."/>
            <person name="Gharbi K."/>
            <person name="Hall N."/>
            <person name="Watson M."/>
            <person name="Adriaenssens E.M."/>
            <person name="Foster-Nyarko E."/>
            <person name="Jarju S."/>
            <person name="Secka A."/>
            <person name="Antonio M."/>
            <person name="Oren A."/>
            <person name="Chaudhuri R.R."/>
            <person name="La Ragione R."/>
            <person name="Hildebrand F."/>
            <person name="Pallen M.J."/>
        </authorList>
    </citation>
    <scope>NUCLEOTIDE SEQUENCE</scope>
    <source>
        <strain evidence="4">1370</strain>
    </source>
</reference>
<dbReference type="EMBL" id="DVOL01000040">
    <property type="protein sequence ID" value="HIV10647.1"/>
    <property type="molecule type" value="Genomic_DNA"/>
</dbReference>
<dbReference type="InterPro" id="IPR036457">
    <property type="entry name" value="PPM-type-like_dom_sf"/>
</dbReference>
<evidence type="ECO:0000313" key="4">
    <source>
        <dbReference type="EMBL" id="HIV10647.1"/>
    </source>
</evidence>
<evidence type="ECO:0000259" key="3">
    <source>
        <dbReference type="SMART" id="SM00331"/>
    </source>
</evidence>
<name>A0A9D1T3W3_9FIRM</name>
<dbReference type="SMART" id="SM00331">
    <property type="entry name" value="PP2C_SIG"/>
    <property type="match status" value="1"/>
</dbReference>
<dbReference type="Proteomes" id="UP000823960">
    <property type="component" value="Unassembled WGS sequence"/>
</dbReference>
<organism evidence="4 5">
    <name type="scientific">Candidatus Faeciplasma avium</name>
    <dbReference type="NCBI Taxonomy" id="2840798"/>
    <lineage>
        <taxon>Bacteria</taxon>
        <taxon>Bacillati</taxon>
        <taxon>Bacillota</taxon>
        <taxon>Clostridia</taxon>
        <taxon>Eubacteriales</taxon>
        <taxon>Oscillospiraceae</taxon>
        <taxon>Oscillospiraceae incertae sedis</taxon>
        <taxon>Candidatus Faeciplasma</taxon>
    </lineage>
</organism>
<accession>A0A9D1T3W3</accession>
<keyword evidence="2" id="KW-1133">Transmembrane helix</keyword>
<protein>
    <submittedName>
        <fullName evidence="4">SpoIIE family protein phosphatase</fullName>
    </submittedName>
</protein>
<feature type="transmembrane region" description="Helical" evidence="2">
    <location>
        <begin position="129"/>
        <end position="147"/>
    </location>
</feature>
<dbReference type="InterPro" id="IPR001932">
    <property type="entry name" value="PPM-type_phosphatase-like_dom"/>
</dbReference>
<feature type="transmembrane region" description="Helical" evidence="2">
    <location>
        <begin position="181"/>
        <end position="202"/>
    </location>
</feature>
<proteinExistence type="predicted"/>
<feature type="transmembrane region" description="Helical" evidence="2">
    <location>
        <begin position="52"/>
        <end position="70"/>
    </location>
</feature>
<dbReference type="GO" id="GO:0016791">
    <property type="term" value="F:phosphatase activity"/>
    <property type="evidence" value="ECO:0007669"/>
    <property type="project" value="TreeGrafter"/>
</dbReference>
<feature type="transmembrane region" description="Helical" evidence="2">
    <location>
        <begin position="251"/>
        <end position="269"/>
    </location>
</feature>
<keyword evidence="2" id="KW-0812">Transmembrane</keyword>
<dbReference type="SUPFAM" id="SSF81606">
    <property type="entry name" value="PP2C-like"/>
    <property type="match status" value="1"/>
</dbReference>
<feature type="transmembrane region" description="Helical" evidence="2">
    <location>
        <begin position="153"/>
        <end position="174"/>
    </location>
</feature>
<feature type="transmembrane region" description="Helical" evidence="2">
    <location>
        <begin position="99"/>
        <end position="120"/>
    </location>
</feature>
<dbReference type="InterPro" id="IPR052016">
    <property type="entry name" value="Bact_Sigma-Reg"/>
</dbReference>
<keyword evidence="2" id="KW-0472">Membrane</keyword>